<dbReference type="EMBL" id="MEUB01000030">
    <property type="protein sequence ID" value="OGC22238.1"/>
    <property type="molecule type" value="Genomic_DNA"/>
</dbReference>
<comment type="caution">
    <text evidence="1">The sequence shown here is derived from an EMBL/GenBank/DDBJ whole genome shotgun (WGS) entry which is preliminary data.</text>
</comment>
<name>A0A1F4SP64_UNCSA</name>
<sequence>MISAIRLPVIGKIIRRGIAYVNLKAIEADFFKKTEGTKNDGRFTFTRTLAIPEKVGIYTLPKGSKMVFRDVKDLYWPKVGGLRTRDFHLEKVVLGGSSTIYTEDTTYYKEYEQQERIKDGSLGALTLEEGTTMLFAPYEERGSLFPPLTQLKGIKTNNPLTIDLCTYDAGLIELIIYPGFNFNVADGVLSSEKTHNIFWKELFGDYGEKDHFIPCKGGTRIKRVSTYDMFPGQLKELTLAEDWYTFSAGQTIILNGFNIDKITLKP</sequence>
<evidence type="ECO:0000313" key="1">
    <source>
        <dbReference type="EMBL" id="OGC22238.1"/>
    </source>
</evidence>
<reference evidence="1 2" key="1">
    <citation type="journal article" date="2016" name="Nat. Commun.">
        <title>Thousands of microbial genomes shed light on interconnected biogeochemical processes in an aquifer system.</title>
        <authorList>
            <person name="Anantharaman K."/>
            <person name="Brown C.T."/>
            <person name="Hug L.A."/>
            <person name="Sharon I."/>
            <person name="Castelle C.J."/>
            <person name="Probst A.J."/>
            <person name="Thomas B.C."/>
            <person name="Singh A."/>
            <person name="Wilkins M.J."/>
            <person name="Karaoz U."/>
            <person name="Brodie E.L."/>
            <person name="Williams K.H."/>
            <person name="Hubbard S.S."/>
            <person name="Banfield J.F."/>
        </authorList>
    </citation>
    <scope>NUCLEOTIDE SEQUENCE [LARGE SCALE GENOMIC DNA]</scope>
</reference>
<gene>
    <name evidence="1" type="ORF">A2310_01415</name>
</gene>
<organism evidence="1 2">
    <name type="scientific">candidate division WOR-1 bacterium RIFOXYB2_FULL_37_13</name>
    <dbReference type="NCBI Taxonomy" id="1802579"/>
    <lineage>
        <taxon>Bacteria</taxon>
        <taxon>Bacillati</taxon>
        <taxon>Saganbacteria</taxon>
    </lineage>
</organism>
<dbReference type="AlphaFoldDB" id="A0A1F4SP64"/>
<protein>
    <submittedName>
        <fullName evidence="1">Uncharacterized protein</fullName>
    </submittedName>
</protein>
<evidence type="ECO:0000313" key="2">
    <source>
        <dbReference type="Proteomes" id="UP000178417"/>
    </source>
</evidence>
<proteinExistence type="predicted"/>
<dbReference type="Proteomes" id="UP000178417">
    <property type="component" value="Unassembled WGS sequence"/>
</dbReference>
<accession>A0A1F4SP64</accession>